<evidence type="ECO:0000256" key="1">
    <source>
        <dbReference type="SAM" id="Phobius"/>
    </source>
</evidence>
<accession>A0A1Q9LF15</accession>
<feature type="transmembrane region" description="Helical" evidence="1">
    <location>
        <begin position="81"/>
        <end position="100"/>
    </location>
</feature>
<dbReference type="EMBL" id="MKQR01000026">
    <property type="protein sequence ID" value="OLR90605.1"/>
    <property type="molecule type" value="Genomic_DNA"/>
</dbReference>
<keyword evidence="3" id="KW-1185">Reference proteome</keyword>
<evidence type="ECO:0000313" key="2">
    <source>
        <dbReference type="EMBL" id="OLR90605.1"/>
    </source>
</evidence>
<dbReference type="AlphaFoldDB" id="A0A1Q9LF15"/>
<keyword evidence="1" id="KW-1133">Transmembrane helix</keyword>
<sequence length="220" mass="21304">MAVLSVLGSVALGAYLVVVAHGHPAAALPAVAFLVGVLVLVLSGSGHVLPDRVALGLVLVSASVAVTAELFFLGGRTLRPLLAVVLMLLATAVLLVGSAVRPGGSPVLAAALPPVAAVAAGAVAPWRLVATGGEPGALVHGSLLLIAVAVFLAGRRAEGPGRFAVGALVCAVAVAVVYFLAVSGGGVVPVALGAVVVVALIGSLPAANSTEPTGSDRPVR</sequence>
<protein>
    <submittedName>
        <fullName evidence="2">Uncharacterized protein</fullName>
    </submittedName>
</protein>
<gene>
    <name evidence="2" type="ORF">BJP25_28745</name>
</gene>
<keyword evidence="1" id="KW-0472">Membrane</keyword>
<comment type="caution">
    <text evidence="2">The sequence shown here is derived from an EMBL/GenBank/DDBJ whole genome shotgun (WGS) entry which is preliminary data.</text>
</comment>
<feature type="transmembrane region" description="Helical" evidence="1">
    <location>
        <begin position="107"/>
        <end position="129"/>
    </location>
</feature>
<evidence type="ECO:0000313" key="3">
    <source>
        <dbReference type="Proteomes" id="UP000186040"/>
    </source>
</evidence>
<keyword evidence="1" id="KW-0812">Transmembrane</keyword>
<feature type="transmembrane region" description="Helical" evidence="1">
    <location>
        <begin position="187"/>
        <end position="207"/>
    </location>
</feature>
<proteinExistence type="predicted"/>
<feature type="transmembrane region" description="Helical" evidence="1">
    <location>
        <begin position="26"/>
        <end position="42"/>
    </location>
</feature>
<organism evidence="2 3">
    <name type="scientific">Actinokineospora bangkokensis</name>
    <dbReference type="NCBI Taxonomy" id="1193682"/>
    <lineage>
        <taxon>Bacteria</taxon>
        <taxon>Bacillati</taxon>
        <taxon>Actinomycetota</taxon>
        <taxon>Actinomycetes</taxon>
        <taxon>Pseudonocardiales</taxon>
        <taxon>Pseudonocardiaceae</taxon>
        <taxon>Actinokineospora</taxon>
    </lineage>
</organism>
<feature type="transmembrane region" description="Helical" evidence="1">
    <location>
        <begin position="163"/>
        <end position="181"/>
    </location>
</feature>
<dbReference type="Proteomes" id="UP000186040">
    <property type="component" value="Unassembled WGS sequence"/>
</dbReference>
<dbReference type="STRING" id="1193682.BJP25_28745"/>
<feature type="transmembrane region" description="Helical" evidence="1">
    <location>
        <begin position="135"/>
        <end position="154"/>
    </location>
</feature>
<name>A0A1Q9LF15_9PSEU</name>
<feature type="transmembrane region" description="Helical" evidence="1">
    <location>
        <begin position="54"/>
        <end position="75"/>
    </location>
</feature>
<reference evidence="2 3" key="1">
    <citation type="submission" date="2016-10" db="EMBL/GenBank/DDBJ databases">
        <title>The Draft Genome Sequence of Actinokineospora bangkokensis 44EHWT reveals the biosynthetic pathway of antifungal compounds Thailandins with unusual extender unit butylmalonyl-CoA.</title>
        <authorList>
            <person name="Greule A."/>
            <person name="Intra B."/>
            <person name="Flemming S."/>
            <person name="Rommel M.G."/>
            <person name="Panbangred W."/>
            <person name="Bechthold A."/>
        </authorList>
    </citation>
    <scope>NUCLEOTIDE SEQUENCE [LARGE SCALE GENOMIC DNA]</scope>
    <source>
        <strain evidence="2 3">44EHW</strain>
    </source>
</reference>